<comment type="caution">
    <text evidence="1">The sequence shown here is derived from an EMBL/GenBank/DDBJ whole genome shotgun (WGS) entry which is preliminary data.</text>
</comment>
<dbReference type="Proteomes" id="UP000249467">
    <property type="component" value="Unassembled WGS sequence"/>
</dbReference>
<gene>
    <name evidence="1" type="ORF">DCF19_18870</name>
</gene>
<organism evidence="1 2">
    <name type="scientific">Pseudanabaena frigida</name>
    <dbReference type="NCBI Taxonomy" id="945775"/>
    <lineage>
        <taxon>Bacteria</taxon>
        <taxon>Bacillati</taxon>
        <taxon>Cyanobacteriota</taxon>
        <taxon>Cyanophyceae</taxon>
        <taxon>Pseudanabaenales</taxon>
        <taxon>Pseudanabaenaceae</taxon>
        <taxon>Pseudanabaena</taxon>
    </lineage>
</organism>
<name>A0A2W4VYJ3_9CYAN</name>
<reference evidence="1 2" key="1">
    <citation type="submission" date="2018-04" db="EMBL/GenBank/DDBJ databases">
        <authorList>
            <person name="Go L.Y."/>
            <person name="Mitchell J.A."/>
        </authorList>
    </citation>
    <scope>NUCLEOTIDE SEQUENCE [LARGE SCALE GENOMIC DNA]</scope>
    <source>
        <strain evidence="1">ULC066bin1</strain>
    </source>
</reference>
<dbReference type="EMBL" id="QBML01000031">
    <property type="protein sequence ID" value="PZO37396.1"/>
    <property type="molecule type" value="Genomic_DNA"/>
</dbReference>
<accession>A0A2W4VYJ3</accession>
<reference evidence="1 2" key="2">
    <citation type="submission" date="2018-06" db="EMBL/GenBank/DDBJ databases">
        <title>Metagenomic assembly of (sub)arctic Cyanobacteria and their associated microbiome from non-axenic cultures.</title>
        <authorList>
            <person name="Baurain D."/>
        </authorList>
    </citation>
    <scope>NUCLEOTIDE SEQUENCE [LARGE SCALE GENOMIC DNA]</scope>
    <source>
        <strain evidence="1">ULC066bin1</strain>
    </source>
</reference>
<protein>
    <submittedName>
        <fullName evidence="1">Uncharacterized protein</fullName>
    </submittedName>
</protein>
<dbReference type="AlphaFoldDB" id="A0A2W4VYJ3"/>
<proteinExistence type="predicted"/>
<evidence type="ECO:0000313" key="2">
    <source>
        <dbReference type="Proteomes" id="UP000249467"/>
    </source>
</evidence>
<evidence type="ECO:0000313" key="1">
    <source>
        <dbReference type="EMBL" id="PZO37396.1"/>
    </source>
</evidence>
<sequence>MAQFYNHRRSEQFAEQITDITAGSIDKAQQYIYNFFLGIIKNYQSEAILNQFDRLFIRYEEVDNIKAYYALGEIIFHNKEDAFKYTLLRCCYILNNNWAINGNIDACQQLVDLFLSNSIGIPTRIHKLKKLRQWLQSFAQSEEYRTLRALSGRTGVRKNYHNWSERFSSYLLTSEYTDLNKPPEQRQYAETLSRKLKKQFKFDLAMYTARIGSKSDVPTQRKNPTTLGDGVLVLIKKVLNKEGNENFRNVAKKFCNEIRNMTFLEFKENLLAYLGISQDDLETTEIMRLTVVEKLKHFQSYQDDQKMTLSLLHVACNRVLQYLLLSERRKPSEFLQLSLELNNFLSPVILLLKVVLVFPNSRLYLESYVAELIQFYSNYDEVECRSFINFLDVLNVTLAIFDEDTNYSLIKMKNVETDFPDVDLENYRVFSQRRFVNLVNQPIDRQDTTKTLNFQQDTTKTLNL</sequence>